<comment type="caution">
    <text evidence="3">The sequence shown here is derived from an EMBL/GenBank/DDBJ whole genome shotgun (WGS) entry which is preliminary data.</text>
</comment>
<gene>
    <name evidence="3" type="ORF">CR513_18666</name>
</gene>
<evidence type="ECO:0000256" key="2">
    <source>
        <dbReference type="SAM" id="Phobius"/>
    </source>
</evidence>
<sequence>MLTNNASKRVVQKRHHLKDPGAIQTMCIQRYHQIRMKERGTPNFSVTSRGSFGVSLALSYPSLLLVILKQMNKLRVLKAQFVKDLHAKAHSHVEKRLNNMLTRLTRDQEPNLKENSFQEEEHDETLTSLEEEPQSNEEDKGIKDTQALQDPMTRGRLKRLQGEVFQKIGMLKSLKDSSPSPNPSQSPSPTIYFAIMYIFGPFGGFLILAFDPGGGLANHTRDFPFKGFQVSIKQNLWTCSPKEGGDDVSLPKEEEKEELEAKEEYTKEVMPYLGLRGLLTKKKMRSVQRELEDKMINLSSPNMKEDLLLFSLSCFEKLDIS</sequence>
<feature type="non-terminal residue" evidence="3">
    <location>
        <position position="1"/>
    </location>
</feature>
<feature type="transmembrane region" description="Helical" evidence="2">
    <location>
        <begin position="50"/>
        <end position="68"/>
    </location>
</feature>
<dbReference type="EMBL" id="QJKJ01003457">
    <property type="protein sequence ID" value="RDX98412.1"/>
    <property type="molecule type" value="Genomic_DNA"/>
</dbReference>
<feature type="transmembrane region" description="Helical" evidence="2">
    <location>
        <begin position="191"/>
        <end position="210"/>
    </location>
</feature>
<keyword evidence="2" id="KW-1133">Transmembrane helix</keyword>
<keyword evidence="2" id="KW-0472">Membrane</keyword>
<reference evidence="3" key="1">
    <citation type="submission" date="2018-05" db="EMBL/GenBank/DDBJ databases">
        <title>Draft genome of Mucuna pruriens seed.</title>
        <authorList>
            <person name="Nnadi N.E."/>
            <person name="Vos R."/>
            <person name="Hasami M.H."/>
            <person name="Devisetty U.K."/>
            <person name="Aguiy J.C."/>
        </authorList>
    </citation>
    <scope>NUCLEOTIDE SEQUENCE [LARGE SCALE GENOMIC DNA]</scope>
    <source>
        <strain evidence="3">JCA_2017</strain>
    </source>
</reference>
<organism evidence="3 4">
    <name type="scientific">Mucuna pruriens</name>
    <name type="common">Velvet bean</name>
    <name type="synonym">Dolichos pruriens</name>
    <dbReference type="NCBI Taxonomy" id="157652"/>
    <lineage>
        <taxon>Eukaryota</taxon>
        <taxon>Viridiplantae</taxon>
        <taxon>Streptophyta</taxon>
        <taxon>Embryophyta</taxon>
        <taxon>Tracheophyta</taxon>
        <taxon>Spermatophyta</taxon>
        <taxon>Magnoliopsida</taxon>
        <taxon>eudicotyledons</taxon>
        <taxon>Gunneridae</taxon>
        <taxon>Pentapetalae</taxon>
        <taxon>rosids</taxon>
        <taxon>fabids</taxon>
        <taxon>Fabales</taxon>
        <taxon>Fabaceae</taxon>
        <taxon>Papilionoideae</taxon>
        <taxon>50 kb inversion clade</taxon>
        <taxon>NPAAA clade</taxon>
        <taxon>indigoferoid/millettioid clade</taxon>
        <taxon>Phaseoleae</taxon>
        <taxon>Mucuna</taxon>
    </lineage>
</organism>
<dbReference type="Proteomes" id="UP000257109">
    <property type="component" value="Unassembled WGS sequence"/>
</dbReference>
<name>A0A371H6G5_MUCPR</name>
<proteinExistence type="predicted"/>
<evidence type="ECO:0000313" key="3">
    <source>
        <dbReference type="EMBL" id="RDX98412.1"/>
    </source>
</evidence>
<evidence type="ECO:0000313" key="4">
    <source>
        <dbReference type="Proteomes" id="UP000257109"/>
    </source>
</evidence>
<keyword evidence="2" id="KW-0812">Transmembrane</keyword>
<feature type="region of interest" description="Disordered" evidence="1">
    <location>
        <begin position="102"/>
        <end position="155"/>
    </location>
</feature>
<evidence type="ECO:0000256" key="1">
    <source>
        <dbReference type="SAM" id="MobiDB-lite"/>
    </source>
</evidence>
<keyword evidence="4" id="KW-1185">Reference proteome</keyword>
<dbReference type="AlphaFoldDB" id="A0A371H6G5"/>
<feature type="compositionally biased region" description="Acidic residues" evidence="1">
    <location>
        <begin position="117"/>
        <end position="136"/>
    </location>
</feature>
<accession>A0A371H6G5</accession>
<protein>
    <submittedName>
        <fullName evidence="3">Uncharacterized protein</fullName>
    </submittedName>
</protein>